<dbReference type="Gene3D" id="2.170.130.10">
    <property type="entry name" value="TonB-dependent receptor, plug domain"/>
    <property type="match status" value="1"/>
</dbReference>
<sequence length="873" mass="94962">MMGNYKSHLLWCLSILSIPTGAYAESNEEVQAQSSIETITVTGSRIRRSVQAESSSPISSTELSDLTDIGANDVRDLIEVLPFNAGSQNNSDNLSQNFTVGTSNVNLRGLGVSSTLVLLNGIRQVTSAVVTDQGASFVDTASLVPALAIKRVEILKDGASAIYGSDAVAGVVNFITRDDLEGGELQYEYRSRWSEGSQDDTKIDFAYGGYVGDSAHMLLAISYLERSSLLLDEVDWLKPATSSFGNPGSFVIPSLADENNPSGLTVADPNCVANGGSLSQGANGNSFCLFDFGPQITAVPDEDRLQAYVRAKWDWSDTTRMWAEAGYARNKITREVSPSFPVLNAPSILASHPDNPYGEDIFFRGRPYGVGKPTETNYYDHTTTRVAFGADGEITEGIYWQASFVAAANDAIVNPRDVITDNFQAALHGFGGNKCRGAATSQAGVGECYYFNPFDPQDPDNERLRDYIIGDYMGDAESEMRVYEAVITGDSLFELDGGDVGFAIGIQYRDESINNVYDSFTQQDSFAFLIGNQNFTGERNVKALFAEVLLPVSENLELGAAVRYEDYGEFGGDTTNPKVSFLWLATEELSFRGTFSTSFRAPSVHQLQGVQTNFANITDPEDGSTTFGGNRTIGDPNLVPETSEALNLGVSYAYDDFNFDMDYWDFSFEDVLTRESHQAVVNANPNDPSRVVRTSAGTISIVNTKFINAEAIDTSGIDISASTIYRTDYGDYSPQLKATYLLSYDLMDASGKTTDGLGKLNLNTVGNPSPRLRGSIGLNWSNGMHRANVYVRHVASYTNDISGANIESFNTLDLQYGMNLGQVLKEDSESNLIVGVVNATDEAPPYVAVAGSYDPRTGDPRGRRAYIKFQFNF</sequence>
<name>A0A849VD28_9GAMM</name>
<dbReference type="InterPro" id="IPR036942">
    <property type="entry name" value="Beta-barrel_TonB_sf"/>
</dbReference>
<comment type="similarity">
    <text evidence="9 11">Belongs to the TonB-dependent receptor family.</text>
</comment>
<evidence type="ECO:0000256" key="6">
    <source>
        <dbReference type="ARBA" id="ARBA00023077"/>
    </source>
</evidence>
<dbReference type="Pfam" id="PF07715">
    <property type="entry name" value="Plug"/>
    <property type="match status" value="1"/>
</dbReference>
<keyword evidence="7 9" id="KW-0472">Membrane</keyword>
<keyword evidence="4 9" id="KW-0812">Transmembrane</keyword>
<dbReference type="PANTHER" id="PTHR47234">
    <property type="match status" value="1"/>
</dbReference>
<dbReference type="Gene3D" id="2.40.170.20">
    <property type="entry name" value="TonB-dependent receptor, beta-barrel domain"/>
    <property type="match status" value="1"/>
</dbReference>
<keyword evidence="5 12" id="KW-0732">Signal</keyword>
<evidence type="ECO:0000256" key="10">
    <source>
        <dbReference type="PROSITE-ProRule" id="PRU10143"/>
    </source>
</evidence>
<protein>
    <submittedName>
        <fullName evidence="15">TonB-dependent receptor</fullName>
    </submittedName>
</protein>
<keyword evidence="6 10" id="KW-0798">TonB box</keyword>
<feature type="short sequence motif" description="TonB box" evidence="10">
    <location>
        <begin position="38"/>
        <end position="44"/>
    </location>
</feature>
<evidence type="ECO:0000256" key="12">
    <source>
        <dbReference type="SAM" id="SignalP"/>
    </source>
</evidence>
<reference evidence="15 16" key="1">
    <citation type="submission" date="2020-04" db="EMBL/GenBank/DDBJ databases">
        <title>Pseudoalteromonas caenipelagi sp. nov., isolated from a tidal flat.</title>
        <authorList>
            <person name="Park S."/>
            <person name="Yoon J.-H."/>
        </authorList>
    </citation>
    <scope>NUCLEOTIDE SEQUENCE [LARGE SCALE GENOMIC DNA]</scope>
    <source>
        <strain evidence="15 16">JBTF-M23</strain>
    </source>
</reference>
<dbReference type="InterPro" id="IPR037066">
    <property type="entry name" value="Plug_dom_sf"/>
</dbReference>
<evidence type="ECO:0000256" key="5">
    <source>
        <dbReference type="ARBA" id="ARBA00022729"/>
    </source>
</evidence>
<keyword evidence="15" id="KW-0675">Receptor</keyword>
<accession>A0A849VD28</accession>
<dbReference type="SUPFAM" id="SSF56935">
    <property type="entry name" value="Porins"/>
    <property type="match status" value="1"/>
</dbReference>
<dbReference type="PROSITE" id="PS00430">
    <property type="entry name" value="TONB_DEPENDENT_REC_1"/>
    <property type="match status" value="1"/>
</dbReference>
<dbReference type="InterPro" id="IPR010916">
    <property type="entry name" value="TonB_box_CS"/>
</dbReference>
<evidence type="ECO:0000256" key="9">
    <source>
        <dbReference type="PROSITE-ProRule" id="PRU01360"/>
    </source>
</evidence>
<gene>
    <name evidence="15" type="ORF">HG263_07890</name>
</gene>
<dbReference type="RefSeq" id="WP_171625526.1">
    <property type="nucleotide sequence ID" value="NZ_JABBPG010000002.1"/>
</dbReference>
<evidence type="ECO:0000256" key="7">
    <source>
        <dbReference type="ARBA" id="ARBA00023136"/>
    </source>
</evidence>
<feature type="chain" id="PRO_5032646809" evidence="12">
    <location>
        <begin position="25"/>
        <end position="873"/>
    </location>
</feature>
<feature type="domain" description="TonB-dependent receptor-like beta-barrel" evidence="13">
    <location>
        <begin position="355"/>
        <end position="817"/>
    </location>
</feature>
<dbReference type="InterPro" id="IPR039426">
    <property type="entry name" value="TonB-dep_rcpt-like"/>
</dbReference>
<dbReference type="GO" id="GO:0009279">
    <property type="term" value="C:cell outer membrane"/>
    <property type="evidence" value="ECO:0007669"/>
    <property type="project" value="UniProtKB-SubCell"/>
</dbReference>
<keyword evidence="8 9" id="KW-0998">Cell outer membrane</keyword>
<evidence type="ECO:0000259" key="13">
    <source>
        <dbReference type="Pfam" id="PF00593"/>
    </source>
</evidence>
<organism evidence="15 16">
    <name type="scientific">Pseudoalteromonas caenipelagi</name>
    <dbReference type="NCBI Taxonomy" id="2726988"/>
    <lineage>
        <taxon>Bacteria</taxon>
        <taxon>Pseudomonadati</taxon>
        <taxon>Pseudomonadota</taxon>
        <taxon>Gammaproteobacteria</taxon>
        <taxon>Alteromonadales</taxon>
        <taxon>Pseudoalteromonadaceae</taxon>
        <taxon>Pseudoalteromonas</taxon>
    </lineage>
</organism>
<comment type="caution">
    <text evidence="15">The sequence shown here is derived from an EMBL/GenBank/DDBJ whole genome shotgun (WGS) entry which is preliminary data.</text>
</comment>
<evidence type="ECO:0000313" key="15">
    <source>
        <dbReference type="EMBL" id="NOU50463.1"/>
    </source>
</evidence>
<dbReference type="Pfam" id="PF00593">
    <property type="entry name" value="TonB_dep_Rec_b-barrel"/>
    <property type="match status" value="1"/>
</dbReference>
<evidence type="ECO:0000256" key="8">
    <source>
        <dbReference type="ARBA" id="ARBA00023237"/>
    </source>
</evidence>
<feature type="signal peptide" evidence="12">
    <location>
        <begin position="1"/>
        <end position="24"/>
    </location>
</feature>
<dbReference type="InterPro" id="IPR012910">
    <property type="entry name" value="Plug_dom"/>
</dbReference>
<comment type="subcellular location">
    <subcellularLocation>
        <location evidence="1 9">Cell outer membrane</location>
        <topology evidence="1 9">Multi-pass membrane protein</topology>
    </subcellularLocation>
</comment>
<evidence type="ECO:0000256" key="1">
    <source>
        <dbReference type="ARBA" id="ARBA00004571"/>
    </source>
</evidence>
<dbReference type="Proteomes" id="UP000586305">
    <property type="component" value="Unassembled WGS sequence"/>
</dbReference>
<keyword evidence="2 9" id="KW-0813">Transport</keyword>
<dbReference type="PANTHER" id="PTHR47234:SF2">
    <property type="entry name" value="TONB-DEPENDENT RECEPTOR"/>
    <property type="match status" value="1"/>
</dbReference>
<evidence type="ECO:0000259" key="14">
    <source>
        <dbReference type="Pfam" id="PF07715"/>
    </source>
</evidence>
<dbReference type="PROSITE" id="PS52016">
    <property type="entry name" value="TONB_DEPENDENT_REC_3"/>
    <property type="match status" value="1"/>
</dbReference>
<dbReference type="InterPro" id="IPR000531">
    <property type="entry name" value="Beta-barrel_TonB"/>
</dbReference>
<evidence type="ECO:0000256" key="11">
    <source>
        <dbReference type="RuleBase" id="RU003357"/>
    </source>
</evidence>
<keyword evidence="3 9" id="KW-1134">Transmembrane beta strand</keyword>
<evidence type="ECO:0000313" key="16">
    <source>
        <dbReference type="Proteomes" id="UP000586305"/>
    </source>
</evidence>
<evidence type="ECO:0000256" key="2">
    <source>
        <dbReference type="ARBA" id="ARBA00022448"/>
    </source>
</evidence>
<proteinExistence type="inferred from homology"/>
<evidence type="ECO:0000256" key="4">
    <source>
        <dbReference type="ARBA" id="ARBA00022692"/>
    </source>
</evidence>
<dbReference type="EMBL" id="JABBPG010000002">
    <property type="protein sequence ID" value="NOU50463.1"/>
    <property type="molecule type" value="Genomic_DNA"/>
</dbReference>
<evidence type="ECO:0000256" key="3">
    <source>
        <dbReference type="ARBA" id="ARBA00022452"/>
    </source>
</evidence>
<feature type="domain" description="TonB-dependent receptor plug" evidence="14">
    <location>
        <begin position="53"/>
        <end position="171"/>
    </location>
</feature>
<keyword evidence="16" id="KW-1185">Reference proteome</keyword>
<dbReference type="AlphaFoldDB" id="A0A849VD28"/>